<evidence type="ECO:0000256" key="1">
    <source>
        <dbReference type="ARBA" id="ARBA00004123"/>
    </source>
</evidence>
<dbReference type="PANTHER" id="PTHR37534">
    <property type="entry name" value="TRANSCRIPTIONAL ACTIVATOR PROTEIN UGA3"/>
    <property type="match status" value="1"/>
</dbReference>
<evidence type="ECO:0000256" key="3">
    <source>
        <dbReference type="ARBA" id="ARBA00023015"/>
    </source>
</evidence>
<proteinExistence type="predicted"/>
<sequence>MNYSPYAIRIVETNISSAIELLQSVDDVLPTTKNVPEDTSFELRTRWIRTPKRLKFVDETGTASGNGDEVSVADAFQDDWPDSESEGSGTIHTATTGTTGTIVNANGLAVHPASAPPAIAVGPARPPSPTDRFLMRDDDHVVSPVSGLPGFQNLTLAPPDPVPAQMPMTVPFETETEDPEVRAMRAKIYREKDVWPLESREEAMLFRHYVQKLSICLDVCDQNQSFETVVPPRAGTCKILLNAILALAAKHLSNTASYDPYASDRYHQECLNTLIPILNHEHHTMSDENLFAATIILRMWEEMEVKHSGHDSHSYLLGIQAFVHHSVGGDGPPGTRYLMPGSLSGAAFWVGLRQEIYSAMMNQQPLRINLIHSLVDRTLAPTDDFGWANRACVHCADVLNFCFGDGGAVSRAGGLQWWAELDEYNRGWTASLPSSFTPIFYREPNSETGDVFPEIWYQSACHALGVQHHLLAELFLVSFDPKTPRIGGQRKEAAKRTNERIQSLVRRVCGIGLCNQWTPPSMFTACMAIAAFGDQFQDRQDQEACMDILKRTEKDHARPTEAVQQQMIKSWDWMPS</sequence>
<evidence type="ECO:0008006" key="9">
    <source>
        <dbReference type="Google" id="ProtNLM"/>
    </source>
</evidence>
<keyword evidence="6" id="KW-0539">Nucleus</keyword>
<gene>
    <name evidence="7" type="ORF">VM1G_06352</name>
</gene>
<evidence type="ECO:0000256" key="4">
    <source>
        <dbReference type="ARBA" id="ARBA00023125"/>
    </source>
</evidence>
<reference evidence="7" key="1">
    <citation type="submission" date="2014-12" db="EMBL/GenBank/DDBJ databases">
        <title>Genome Sequence of Valsa Canker Pathogens Uncovers a Specific Adaption of Colonization on Woody Bark.</title>
        <authorList>
            <person name="Yin Z."/>
            <person name="Liu H."/>
            <person name="Gao X."/>
            <person name="Li Z."/>
            <person name="Song N."/>
            <person name="Ke X."/>
            <person name="Dai Q."/>
            <person name="Wu Y."/>
            <person name="Sun Y."/>
            <person name="Xu J.-R."/>
            <person name="Kang Z.K."/>
            <person name="Wang L."/>
            <person name="Huang L."/>
        </authorList>
    </citation>
    <scope>NUCLEOTIDE SEQUENCE [LARGE SCALE GENOMIC DNA]</scope>
    <source>
        <strain evidence="7">03-8</strain>
    </source>
</reference>
<dbReference type="OrthoDB" id="4525710at2759"/>
<dbReference type="AlphaFoldDB" id="A0A194W3U9"/>
<dbReference type="Pfam" id="PF11951">
    <property type="entry name" value="Fungal_trans_2"/>
    <property type="match status" value="1"/>
</dbReference>
<accession>A0A194W3U9</accession>
<dbReference type="GO" id="GO:0005634">
    <property type="term" value="C:nucleus"/>
    <property type="evidence" value="ECO:0007669"/>
    <property type="project" value="UniProtKB-SubCell"/>
</dbReference>
<dbReference type="GO" id="GO:0045944">
    <property type="term" value="P:positive regulation of transcription by RNA polymerase II"/>
    <property type="evidence" value="ECO:0007669"/>
    <property type="project" value="TreeGrafter"/>
</dbReference>
<evidence type="ECO:0000313" key="8">
    <source>
        <dbReference type="Proteomes" id="UP000078559"/>
    </source>
</evidence>
<keyword evidence="2" id="KW-0862">Zinc</keyword>
<dbReference type="EMBL" id="CM003103">
    <property type="protein sequence ID" value="KUI70720.1"/>
    <property type="molecule type" value="Genomic_DNA"/>
</dbReference>
<dbReference type="Proteomes" id="UP000078559">
    <property type="component" value="Chromosome 6"/>
</dbReference>
<evidence type="ECO:0000256" key="2">
    <source>
        <dbReference type="ARBA" id="ARBA00022833"/>
    </source>
</evidence>
<evidence type="ECO:0000256" key="5">
    <source>
        <dbReference type="ARBA" id="ARBA00023163"/>
    </source>
</evidence>
<evidence type="ECO:0000313" key="7">
    <source>
        <dbReference type="EMBL" id="KUI70720.1"/>
    </source>
</evidence>
<dbReference type="GO" id="GO:0000976">
    <property type="term" value="F:transcription cis-regulatory region binding"/>
    <property type="evidence" value="ECO:0007669"/>
    <property type="project" value="TreeGrafter"/>
</dbReference>
<dbReference type="PANTHER" id="PTHR37534:SF2">
    <property type="entry name" value="N-ACETYLTRANSFERASE DOMAIN-CONTAINING PROTEIN"/>
    <property type="match status" value="1"/>
</dbReference>
<keyword evidence="5" id="KW-0804">Transcription</keyword>
<keyword evidence="8" id="KW-1185">Reference proteome</keyword>
<evidence type="ECO:0000256" key="6">
    <source>
        <dbReference type="ARBA" id="ARBA00023242"/>
    </source>
</evidence>
<name>A0A194W3U9_CYTMA</name>
<organism evidence="7 8">
    <name type="scientific">Cytospora mali</name>
    <name type="common">Apple Valsa canker fungus</name>
    <name type="synonym">Valsa mali</name>
    <dbReference type="NCBI Taxonomy" id="578113"/>
    <lineage>
        <taxon>Eukaryota</taxon>
        <taxon>Fungi</taxon>
        <taxon>Dikarya</taxon>
        <taxon>Ascomycota</taxon>
        <taxon>Pezizomycotina</taxon>
        <taxon>Sordariomycetes</taxon>
        <taxon>Sordariomycetidae</taxon>
        <taxon>Diaporthales</taxon>
        <taxon>Cytosporaceae</taxon>
        <taxon>Cytospora</taxon>
    </lineage>
</organism>
<keyword evidence="3" id="KW-0805">Transcription regulation</keyword>
<dbReference type="GO" id="GO:0003700">
    <property type="term" value="F:DNA-binding transcription factor activity"/>
    <property type="evidence" value="ECO:0007669"/>
    <property type="project" value="TreeGrafter"/>
</dbReference>
<protein>
    <recommendedName>
        <fullName evidence="9">ARCA-like protein</fullName>
    </recommendedName>
</protein>
<keyword evidence="4" id="KW-0238">DNA-binding</keyword>
<dbReference type="InterPro" id="IPR021858">
    <property type="entry name" value="Fun_TF"/>
</dbReference>
<comment type="subcellular location">
    <subcellularLocation>
        <location evidence="1">Nucleus</location>
    </subcellularLocation>
</comment>